<evidence type="ECO:0000313" key="3">
    <source>
        <dbReference type="EMBL" id="CAX58609.1"/>
    </source>
</evidence>
<proteinExistence type="predicted"/>
<organism evidence="4">
    <name type="scientific">Erwinia billingiae (strain Eb661)</name>
    <dbReference type="NCBI Taxonomy" id="634500"/>
    <lineage>
        <taxon>Bacteria</taxon>
        <taxon>Pseudomonadati</taxon>
        <taxon>Pseudomonadota</taxon>
        <taxon>Gammaproteobacteria</taxon>
        <taxon>Enterobacterales</taxon>
        <taxon>Erwiniaceae</taxon>
        <taxon>Erwinia</taxon>
    </lineage>
</organism>
<dbReference type="HOGENOM" id="CLU_079055_0_0_6"/>
<accession>D8MP52</accession>
<evidence type="ECO:0000259" key="1">
    <source>
        <dbReference type="Pfam" id="PF07022"/>
    </source>
</evidence>
<dbReference type="Gene3D" id="2.10.109.10">
    <property type="entry name" value="Umud Fragment, subunit A"/>
    <property type="match status" value="1"/>
</dbReference>
<dbReference type="GO" id="GO:0051259">
    <property type="term" value="P:protein complex oligomerization"/>
    <property type="evidence" value="ECO:0007669"/>
    <property type="project" value="InterPro"/>
</dbReference>
<dbReference type="Pfam" id="PF07022">
    <property type="entry name" value="Phage_CI_repr"/>
    <property type="match status" value="1"/>
</dbReference>
<dbReference type="InterPro" id="IPR010982">
    <property type="entry name" value="Lambda_DNA-bd_dom_sf"/>
</dbReference>
<dbReference type="GO" id="GO:0003677">
    <property type="term" value="F:DNA binding"/>
    <property type="evidence" value="ECO:0007669"/>
    <property type="project" value="InterPro"/>
</dbReference>
<dbReference type="Gene3D" id="1.10.260.40">
    <property type="entry name" value="lambda repressor-like DNA-binding domains"/>
    <property type="match status" value="1"/>
</dbReference>
<reference evidence="3 4" key="1">
    <citation type="journal article" date="2010" name="BMC Genomics">
        <title>Genome comparison of the epiphytic bacteria Erwinia billingiae and E. tasmaniensis with the pear pathogen E. pyrifoliae.</title>
        <authorList>
            <person name="Kube M."/>
            <person name="Migdoll A.M."/>
            <person name="Gehring I."/>
            <person name="Heitmann K."/>
            <person name="Mayer Y."/>
            <person name="Kuhl H."/>
            <person name="Knaust F."/>
            <person name="Geider K."/>
            <person name="Reinhardt R."/>
        </authorList>
    </citation>
    <scope>NUCLEOTIDE SEQUENCE [LARGE SCALE GENOMIC DNA]</scope>
    <source>
        <strain evidence="3 4">Eb661</strain>
    </source>
</reference>
<dbReference type="eggNOG" id="COG2932">
    <property type="taxonomic scope" value="Bacteria"/>
</dbReference>
<sequence length="198" mass="22346">MSIKTFADGIQLTPTEGGKEAIERICEAYGFGKRQQLADHMGVSKGGMGNRWMRDTFPYDWIIVCAAETKASLSWLMTGKGPMFTPQESDLISVNNIKIVNGLIEDAKFSLFDTSFLRSDIKEPVQLIEHQARYILESKFNDITDGLWLVEIEGTNSLRKLSRLPNKKLRVSDDEISFECNIDDIKPIGKVIMTTLYS</sequence>
<feature type="domain" description="Bacteriophage CI repressor C-terminal" evidence="2">
    <location>
        <begin position="94"/>
        <end position="192"/>
    </location>
</feature>
<dbReference type="Proteomes" id="UP000008793">
    <property type="component" value="Chromosome"/>
</dbReference>
<dbReference type="InterPro" id="IPR032499">
    <property type="entry name" value="Phage_CI_C"/>
</dbReference>
<dbReference type="RefSeq" id="WP_013201106.1">
    <property type="nucleotide sequence ID" value="NC_014306.1"/>
</dbReference>
<evidence type="ECO:0000313" key="4">
    <source>
        <dbReference type="Proteomes" id="UP000008793"/>
    </source>
</evidence>
<dbReference type="STRING" id="634500.EbC_10780"/>
<dbReference type="GeneID" id="90511096"/>
<dbReference type="GO" id="GO:0045892">
    <property type="term" value="P:negative regulation of DNA-templated transcription"/>
    <property type="evidence" value="ECO:0007669"/>
    <property type="project" value="InterPro"/>
</dbReference>
<dbReference type="Pfam" id="PF16452">
    <property type="entry name" value="Phage_CI_C"/>
    <property type="match status" value="1"/>
</dbReference>
<protein>
    <submittedName>
        <fullName evidence="3">Bacteriophage CI repressor</fullName>
    </submittedName>
</protein>
<dbReference type="KEGG" id="ebi:EbC_10780"/>
<gene>
    <name evidence="3" type="ordered locus">EbC_10780</name>
</gene>
<keyword evidence="4" id="KW-1185">Reference proteome</keyword>
<dbReference type="InterPro" id="IPR010744">
    <property type="entry name" value="Phage_CI_N"/>
</dbReference>
<evidence type="ECO:0000259" key="2">
    <source>
        <dbReference type="Pfam" id="PF16452"/>
    </source>
</evidence>
<feature type="domain" description="Bacteriophage CI repressor N-terminal" evidence="1">
    <location>
        <begin position="20"/>
        <end position="84"/>
    </location>
</feature>
<dbReference type="EMBL" id="FP236843">
    <property type="protein sequence ID" value="CAX58609.1"/>
    <property type="molecule type" value="Genomic_DNA"/>
</dbReference>
<dbReference type="AlphaFoldDB" id="D8MP52"/>
<name>D8MP52_ERWBE</name>